<dbReference type="PATRIC" id="fig|1126833.4.peg.3160"/>
<reference evidence="9 10" key="1">
    <citation type="journal article" date="2015" name="J. Biotechnol.">
        <title>Complete genome sequence of Paenibacillus beijingensis 7188(T) (=DSM 24997(T)), a novel rhizobacterium from jujube garden soil.</title>
        <authorList>
            <person name="Kwak Y."/>
            <person name="Shin J.H."/>
        </authorList>
    </citation>
    <scope>NUCLEOTIDE SEQUENCE [LARGE SCALE GENOMIC DNA]</scope>
    <source>
        <strain evidence="9 10">DSM 24997</strain>
    </source>
</reference>
<dbReference type="InterPro" id="IPR050545">
    <property type="entry name" value="Mycobact_MmpL"/>
</dbReference>
<feature type="transmembrane region" description="Helical" evidence="7">
    <location>
        <begin position="622"/>
        <end position="645"/>
    </location>
</feature>
<evidence type="ECO:0000313" key="9">
    <source>
        <dbReference type="EMBL" id="AJY77739.1"/>
    </source>
</evidence>
<protein>
    <submittedName>
        <fullName evidence="9">RND transporter</fullName>
    </submittedName>
</protein>
<feature type="transmembrane region" description="Helical" evidence="7">
    <location>
        <begin position="219"/>
        <end position="242"/>
    </location>
</feature>
<dbReference type="InterPro" id="IPR000731">
    <property type="entry name" value="SSD"/>
</dbReference>
<feature type="transmembrane region" description="Helical" evidence="7">
    <location>
        <begin position="30"/>
        <end position="51"/>
    </location>
</feature>
<proteinExistence type="inferred from homology"/>
<gene>
    <name evidence="9" type="ORF">VN24_14455</name>
</gene>
<evidence type="ECO:0000256" key="2">
    <source>
        <dbReference type="ARBA" id="ARBA00010157"/>
    </source>
</evidence>
<organism evidence="9 10">
    <name type="scientific">Paenibacillus beijingensis</name>
    <dbReference type="NCBI Taxonomy" id="1126833"/>
    <lineage>
        <taxon>Bacteria</taxon>
        <taxon>Bacillati</taxon>
        <taxon>Bacillota</taxon>
        <taxon>Bacilli</taxon>
        <taxon>Bacillales</taxon>
        <taxon>Paenibacillaceae</taxon>
        <taxon>Paenibacillus</taxon>
    </lineage>
</organism>
<keyword evidence="3" id="KW-1003">Cell membrane</keyword>
<comment type="subcellular location">
    <subcellularLocation>
        <location evidence="1">Cell membrane</location>
        <topology evidence="1">Multi-pass membrane protein</topology>
    </subcellularLocation>
</comment>
<keyword evidence="4 7" id="KW-0812">Transmembrane</keyword>
<feature type="transmembrane region" description="Helical" evidence="7">
    <location>
        <begin position="584"/>
        <end position="602"/>
    </location>
</feature>
<dbReference type="Gene3D" id="1.20.1640.10">
    <property type="entry name" value="Multidrug efflux transporter AcrB transmembrane domain"/>
    <property type="match status" value="2"/>
</dbReference>
<evidence type="ECO:0000256" key="5">
    <source>
        <dbReference type="ARBA" id="ARBA00022989"/>
    </source>
</evidence>
<dbReference type="KEGG" id="pbj:VN24_14455"/>
<keyword evidence="6 7" id="KW-0472">Membrane</keyword>
<dbReference type="PANTHER" id="PTHR33406:SF11">
    <property type="entry name" value="MEMBRANE PROTEIN SCO6666-RELATED"/>
    <property type="match status" value="1"/>
</dbReference>
<dbReference type="InterPro" id="IPR004869">
    <property type="entry name" value="MMPL_dom"/>
</dbReference>
<dbReference type="PROSITE" id="PS50156">
    <property type="entry name" value="SSD"/>
    <property type="match status" value="1"/>
</dbReference>
<dbReference type="SUPFAM" id="SSF82866">
    <property type="entry name" value="Multidrug efflux transporter AcrB transmembrane domain"/>
    <property type="match status" value="2"/>
</dbReference>
<evidence type="ECO:0000256" key="4">
    <source>
        <dbReference type="ARBA" id="ARBA00022692"/>
    </source>
</evidence>
<evidence type="ECO:0000256" key="7">
    <source>
        <dbReference type="SAM" id="Phobius"/>
    </source>
</evidence>
<evidence type="ECO:0000259" key="8">
    <source>
        <dbReference type="PROSITE" id="PS50156"/>
    </source>
</evidence>
<dbReference type="Pfam" id="PF03176">
    <property type="entry name" value="MMPL"/>
    <property type="match status" value="2"/>
</dbReference>
<dbReference type="EMBL" id="CP011058">
    <property type="protein sequence ID" value="AJY77739.1"/>
    <property type="molecule type" value="Genomic_DNA"/>
</dbReference>
<feature type="transmembrane region" description="Helical" evidence="7">
    <location>
        <begin position="322"/>
        <end position="348"/>
    </location>
</feature>
<keyword evidence="10" id="KW-1185">Reference proteome</keyword>
<keyword evidence="5 7" id="KW-1133">Transmembrane helix</keyword>
<feature type="transmembrane region" description="Helical" evidence="7">
    <location>
        <begin position="248"/>
        <end position="270"/>
    </location>
</feature>
<name>A0A0D5NR00_9BACL</name>
<evidence type="ECO:0000256" key="1">
    <source>
        <dbReference type="ARBA" id="ARBA00004651"/>
    </source>
</evidence>
<feature type="transmembrane region" description="Helical" evidence="7">
    <location>
        <begin position="385"/>
        <end position="409"/>
    </location>
</feature>
<comment type="similarity">
    <text evidence="2">Belongs to the resistance-nodulation-cell division (RND) (TC 2.A.6) family. MmpL subfamily.</text>
</comment>
<feature type="transmembrane region" description="Helical" evidence="7">
    <location>
        <begin position="690"/>
        <end position="714"/>
    </location>
</feature>
<dbReference type="HOGENOM" id="CLU_005108_5_1_9"/>
<feature type="transmembrane region" description="Helical" evidence="7">
    <location>
        <begin position="554"/>
        <end position="572"/>
    </location>
</feature>
<feature type="domain" description="SSD" evidence="8">
    <location>
        <begin position="217"/>
        <end position="347"/>
    </location>
</feature>
<dbReference type="Proteomes" id="UP000032633">
    <property type="component" value="Chromosome"/>
</dbReference>
<reference evidence="10" key="2">
    <citation type="submission" date="2015-03" db="EMBL/GenBank/DDBJ databases">
        <title>Genome sequence of Paenibacillus beijingensis strain DSM 24997T.</title>
        <authorList>
            <person name="Kwak Y."/>
            <person name="Shin J.-H."/>
        </authorList>
    </citation>
    <scope>NUCLEOTIDE SEQUENCE [LARGE SCALE GENOMIC DNA]</scope>
    <source>
        <strain evidence="10">DSM 24997</strain>
    </source>
</reference>
<dbReference type="STRING" id="1126833.VN24_14455"/>
<dbReference type="GO" id="GO:0005886">
    <property type="term" value="C:plasma membrane"/>
    <property type="evidence" value="ECO:0007669"/>
    <property type="project" value="UniProtKB-SubCell"/>
</dbReference>
<dbReference type="OrthoDB" id="7051771at2"/>
<feature type="transmembrane region" description="Helical" evidence="7">
    <location>
        <begin position="193"/>
        <end position="212"/>
    </location>
</feature>
<sequence length="764" mass="81584">MQAKVNAQTDPPARKTLLRSVGSFVVRARWLVIILGVALFLASAVIGAGTVGKLSLSRWEVPGSESYLAGQSLEQKFGSGSPNLALLVTAKNGSIDSPDMREAGLALTEELASEKAVQEAYSYWSHGGTQTLRSEDGTQALVLAHLKGTVTEARTALAELSPRLARENDMLRVEVGGQDEIFRQAAELARQDFVRAEMIILPGVFILLLLVYRRFRATALTIGVGLFSMVGALAGLGAIVAFTEVSTFALNLTLVMGLGLGIDYTLFMIARFREELASGKNAHDSAVRTVETAGRTVIFSGVTVAASCAVLFVFPFPFLQSFAYTGVLVVLSGIVGSVLILPAFFAVLGSRLARRTKAGSAPRTSSDVRTGWWYRSAKTIMRRPALYGGAAIIVLMLLGSPVLGLQFGLPDHRVLPADTSSRLVEDQKLAGFPAEETDAIQVVASSVEDAASQIDDIAAYSGQLSLIPGIIQVDSLAGSFSQGNLITPPNEMHDRFAASEGGTYLTVIPYAASLNADAPKLVGEIRASDAPFDVMVGGYPADLTDFREKLLERIPVALALVLVITFVILFLMSGSILLPIKATLLNFLSLTIMFGALVWVFQDGNLSGLLQFTPAGSIEPSIPILMFCIAYGLSMDYEVFILSRIKEEYDRTGDLTESVASGIQKSGSLVTIAAAILAFTFAAYSTGEVVFLKMLGVGMTLAVLVDATLIRSVLVPAFMKLAGRANWWAPPAMRRLYERFGISEGEPVTAADKVDGTKPKAIVN</sequence>
<feature type="transmembrane region" description="Helical" evidence="7">
    <location>
        <begin position="666"/>
        <end position="684"/>
    </location>
</feature>
<evidence type="ECO:0000256" key="6">
    <source>
        <dbReference type="ARBA" id="ARBA00023136"/>
    </source>
</evidence>
<dbReference type="AlphaFoldDB" id="A0A0D5NR00"/>
<accession>A0A0D5NR00</accession>
<feature type="transmembrane region" description="Helical" evidence="7">
    <location>
        <begin position="297"/>
        <end position="316"/>
    </location>
</feature>
<dbReference type="PANTHER" id="PTHR33406">
    <property type="entry name" value="MEMBRANE PROTEIN MJ1562-RELATED"/>
    <property type="match status" value="1"/>
</dbReference>
<evidence type="ECO:0000313" key="10">
    <source>
        <dbReference type="Proteomes" id="UP000032633"/>
    </source>
</evidence>
<evidence type="ECO:0000256" key="3">
    <source>
        <dbReference type="ARBA" id="ARBA00022475"/>
    </source>
</evidence>